<dbReference type="EMBL" id="VWSH01000002">
    <property type="protein sequence ID" value="KAA5535061.1"/>
    <property type="molecule type" value="Genomic_DNA"/>
</dbReference>
<keyword evidence="1" id="KW-0812">Transmembrane</keyword>
<keyword evidence="1" id="KW-0472">Membrane</keyword>
<dbReference type="InterPro" id="IPR010559">
    <property type="entry name" value="Sig_transdc_His_kin_internal"/>
</dbReference>
<evidence type="ECO:0000313" key="4">
    <source>
        <dbReference type="Proteomes" id="UP000323632"/>
    </source>
</evidence>
<organism evidence="3 4">
    <name type="scientific">Taibaiella lutea</name>
    <dbReference type="NCBI Taxonomy" id="2608001"/>
    <lineage>
        <taxon>Bacteria</taxon>
        <taxon>Pseudomonadati</taxon>
        <taxon>Bacteroidota</taxon>
        <taxon>Chitinophagia</taxon>
        <taxon>Chitinophagales</taxon>
        <taxon>Chitinophagaceae</taxon>
        <taxon>Taibaiella</taxon>
    </lineage>
</organism>
<feature type="transmembrane region" description="Helical" evidence="1">
    <location>
        <begin position="93"/>
        <end position="111"/>
    </location>
</feature>
<dbReference type="Proteomes" id="UP000323632">
    <property type="component" value="Unassembled WGS sequence"/>
</dbReference>
<proteinExistence type="predicted"/>
<evidence type="ECO:0000313" key="3">
    <source>
        <dbReference type="EMBL" id="KAA5535061.1"/>
    </source>
</evidence>
<keyword evidence="3" id="KW-0418">Kinase</keyword>
<dbReference type="PANTHER" id="PTHR34220:SF7">
    <property type="entry name" value="SENSOR HISTIDINE KINASE YPDA"/>
    <property type="match status" value="1"/>
</dbReference>
<dbReference type="RefSeq" id="WP_150032740.1">
    <property type="nucleotide sequence ID" value="NZ_VWSH01000002.1"/>
</dbReference>
<sequence length="361" mass="41858">MSLTNYIDRQIINKNKGIYFKHYRWIMHVVLILMFSVVSLAECIDSSKDFTFVKVAKASLTIIPFLIFFYYYCLYLLPYCFKLQHYKKFWIQLTLLLLIFPAIDFYIQWNIKDSLPSLAKDFVGIGIPENIAKTYISFLSSFALLTAMLYFCELLEEISTVKETEQHNREHYMAALNRIKTQINPAFMSASLDGIIDLAEAGDNRAAEAVIQFSDVLRYRLYKSKNRLVAIEQEITQLQNLFRLQHNLSKQDCSCNLEIEGSIHEGRIVPLSLITLVEPLFNIKNTTENISLLMYLLIEQHEIQVAIELSASPSPALDLQFERIKKDLEQLTHEGINFTLEKDQNNYSLRTCIPTFKNSIA</sequence>
<dbReference type="InterPro" id="IPR050640">
    <property type="entry name" value="Bact_2-comp_sensor_kinase"/>
</dbReference>
<dbReference type="Pfam" id="PF06580">
    <property type="entry name" value="His_kinase"/>
    <property type="match status" value="1"/>
</dbReference>
<evidence type="ECO:0000256" key="1">
    <source>
        <dbReference type="SAM" id="Phobius"/>
    </source>
</evidence>
<name>A0A5M6CIN9_9BACT</name>
<keyword evidence="3" id="KW-0808">Transferase</keyword>
<feature type="domain" description="Signal transduction histidine kinase internal region" evidence="2">
    <location>
        <begin position="175"/>
        <end position="246"/>
    </location>
</feature>
<protein>
    <submittedName>
        <fullName evidence="3">Histidine kinase</fullName>
    </submittedName>
</protein>
<reference evidence="3 4" key="1">
    <citation type="submission" date="2019-09" db="EMBL/GenBank/DDBJ databases">
        <title>Genome sequence and assembly of Taibaiella sp.</title>
        <authorList>
            <person name="Chhetri G."/>
        </authorList>
    </citation>
    <scope>NUCLEOTIDE SEQUENCE [LARGE SCALE GENOMIC DNA]</scope>
    <source>
        <strain evidence="3 4">KVB11</strain>
    </source>
</reference>
<feature type="transmembrane region" description="Helical" evidence="1">
    <location>
        <begin position="61"/>
        <end position="81"/>
    </location>
</feature>
<gene>
    <name evidence="3" type="ORF">F0919_10720</name>
</gene>
<feature type="transmembrane region" description="Helical" evidence="1">
    <location>
        <begin position="23"/>
        <end position="41"/>
    </location>
</feature>
<dbReference type="GO" id="GO:0016020">
    <property type="term" value="C:membrane"/>
    <property type="evidence" value="ECO:0007669"/>
    <property type="project" value="InterPro"/>
</dbReference>
<evidence type="ECO:0000259" key="2">
    <source>
        <dbReference type="Pfam" id="PF06580"/>
    </source>
</evidence>
<accession>A0A5M6CIN9</accession>
<comment type="caution">
    <text evidence="3">The sequence shown here is derived from an EMBL/GenBank/DDBJ whole genome shotgun (WGS) entry which is preliminary data.</text>
</comment>
<keyword evidence="4" id="KW-1185">Reference proteome</keyword>
<dbReference type="GO" id="GO:0000155">
    <property type="term" value="F:phosphorelay sensor kinase activity"/>
    <property type="evidence" value="ECO:0007669"/>
    <property type="project" value="InterPro"/>
</dbReference>
<dbReference type="PANTHER" id="PTHR34220">
    <property type="entry name" value="SENSOR HISTIDINE KINASE YPDA"/>
    <property type="match status" value="1"/>
</dbReference>
<keyword evidence="1" id="KW-1133">Transmembrane helix</keyword>
<dbReference type="AlphaFoldDB" id="A0A5M6CIN9"/>